<evidence type="ECO:0000313" key="2">
    <source>
        <dbReference type="Proteomes" id="UP000219564"/>
    </source>
</evidence>
<gene>
    <name evidence="1" type="ORF">PLUA15_220257</name>
</gene>
<comment type="caution">
    <text evidence="1">The sequence shown here is derived from an EMBL/GenBank/DDBJ whole genome shotgun (WGS) entry which is preliminary data.</text>
</comment>
<accession>A0AAX2H774</accession>
<name>A0AAX2H774_9PSED</name>
<protein>
    <submittedName>
        <fullName evidence="1">Uncharacterized protein</fullName>
    </submittedName>
</protein>
<dbReference type="AlphaFoldDB" id="A0AAX2H774"/>
<proteinExistence type="predicted"/>
<organism evidence="1 2">
    <name type="scientific">Pseudomonas lundensis</name>
    <dbReference type="NCBI Taxonomy" id="86185"/>
    <lineage>
        <taxon>Bacteria</taxon>
        <taxon>Pseudomonadati</taxon>
        <taxon>Pseudomonadota</taxon>
        <taxon>Gammaproteobacteria</taxon>
        <taxon>Pseudomonadales</taxon>
        <taxon>Pseudomonadaceae</taxon>
        <taxon>Pseudomonas</taxon>
    </lineage>
</organism>
<dbReference type="EMBL" id="OBKZ01000015">
    <property type="protein sequence ID" value="SOB52222.1"/>
    <property type="molecule type" value="Genomic_DNA"/>
</dbReference>
<sequence>MSAKQRRAFVISGLEAFPDPLTLTGLTGFFIYRCYQRAASASITKVFWHNPAPFMTVSENLHDRSIKRIGCLGSCQPLLRPSLCSRV</sequence>
<reference evidence="1 2" key="1">
    <citation type="submission" date="2017-08" db="EMBL/GenBank/DDBJ databases">
        <authorList>
            <person name="Chaillou S."/>
        </authorList>
    </citation>
    <scope>NUCLEOTIDE SEQUENCE [LARGE SCALE GENOMIC DNA]</scope>
    <source>
        <strain evidence="1 2">MFPA15A1205</strain>
    </source>
</reference>
<dbReference type="Proteomes" id="UP000219564">
    <property type="component" value="Unassembled WGS sequence"/>
</dbReference>
<evidence type="ECO:0000313" key="1">
    <source>
        <dbReference type="EMBL" id="SOB52222.1"/>
    </source>
</evidence>